<dbReference type="RefSeq" id="WP_068133751.1">
    <property type="nucleotide sequence ID" value="NZ_AP014924.1"/>
</dbReference>
<dbReference type="InterPro" id="IPR013149">
    <property type="entry name" value="ADH-like_C"/>
</dbReference>
<dbReference type="GO" id="GO:0008270">
    <property type="term" value="F:zinc ion binding"/>
    <property type="evidence" value="ECO:0007669"/>
    <property type="project" value="InterPro"/>
</dbReference>
<keyword evidence="4" id="KW-0560">Oxidoreductase</keyword>
<evidence type="ECO:0000313" key="7">
    <source>
        <dbReference type="EMBL" id="BAS26311.1"/>
    </source>
</evidence>
<dbReference type="GO" id="GO:0016491">
    <property type="term" value="F:oxidoreductase activity"/>
    <property type="evidence" value="ECO:0007669"/>
    <property type="project" value="UniProtKB-KW"/>
</dbReference>
<reference evidence="8" key="2">
    <citation type="journal article" date="2016" name="Int. J. Syst. Evol. Microbiol.">
        <title>Complete genome sequence and cell structure of Limnochorda pilosa, a Gram-negative spore-former within the phylum Firmicutes.</title>
        <authorList>
            <person name="Watanabe M."/>
            <person name="Kojima H."/>
            <person name="Fukui M."/>
        </authorList>
    </citation>
    <scope>NUCLEOTIDE SEQUENCE [LARGE SCALE GENOMIC DNA]</scope>
    <source>
        <strain evidence="8">HC45</strain>
    </source>
</reference>
<dbReference type="AlphaFoldDB" id="A0A0K2SGS1"/>
<keyword evidence="3 5" id="KW-0862">Zinc</keyword>
<dbReference type="STRING" id="1555112.LIP_0454"/>
<dbReference type="SUPFAM" id="SSF51735">
    <property type="entry name" value="NAD(P)-binding Rossmann-fold domains"/>
    <property type="match status" value="1"/>
</dbReference>
<feature type="domain" description="Enoyl reductase (ER)" evidence="6">
    <location>
        <begin position="8"/>
        <end position="345"/>
    </location>
</feature>
<dbReference type="Proteomes" id="UP000065807">
    <property type="component" value="Chromosome"/>
</dbReference>
<organism evidence="7 8">
    <name type="scientific">Limnochorda pilosa</name>
    <dbReference type="NCBI Taxonomy" id="1555112"/>
    <lineage>
        <taxon>Bacteria</taxon>
        <taxon>Bacillati</taxon>
        <taxon>Bacillota</taxon>
        <taxon>Limnochordia</taxon>
        <taxon>Limnochordales</taxon>
        <taxon>Limnochordaceae</taxon>
        <taxon>Limnochorda</taxon>
    </lineage>
</organism>
<comment type="cofactor">
    <cofactor evidence="1 5">
        <name>Zn(2+)</name>
        <dbReference type="ChEBI" id="CHEBI:29105"/>
    </cofactor>
</comment>
<keyword evidence="2 5" id="KW-0479">Metal-binding</keyword>
<dbReference type="InterPro" id="IPR002328">
    <property type="entry name" value="ADH_Zn_CS"/>
</dbReference>
<proteinExistence type="inferred from homology"/>
<dbReference type="SMART" id="SM00829">
    <property type="entry name" value="PKS_ER"/>
    <property type="match status" value="1"/>
</dbReference>
<dbReference type="PROSITE" id="PS00059">
    <property type="entry name" value="ADH_ZINC"/>
    <property type="match status" value="1"/>
</dbReference>
<dbReference type="PANTHER" id="PTHR42813:SF2">
    <property type="entry name" value="DEHYDROGENASE, ZINC-CONTAINING, PUTATIVE (AFU_ORTHOLOGUE AFUA_2G02810)-RELATED"/>
    <property type="match status" value="1"/>
</dbReference>
<dbReference type="Pfam" id="PF08240">
    <property type="entry name" value="ADH_N"/>
    <property type="match status" value="1"/>
</dbReference>
<dbReference type="Pfam" id="PF00107">
    <property type="entry name" value="ADH_zinc_N"/>
    <property type="match status" value="1"/>
</dbReference>
<dbReference type="PATRIC" id="fig|1555112.3.peg.474"/>
<evidence type="ECO:0000256" key="5">
    <source>
        <dbReference type="RuleBase" id="RU361277"/>
    </source>
</evidence>
<sequence length="347" mass="36330">MRATIMYGPGDVRVESVPDPRLVEPTDAIIRVTHASICGSDLWPYRGLDDRPFGPNGIPMGHEAIGVVEAVGPEVRTVKPGDTVLMPFAYSDGTCVFCHEGLPTACVHVGFFGSPEVGGAQAEAIRTPFADGTLFPLRAEVDETLMPSLLTLTDVMATGHHAAVTAKVGPGKTAAVVGDGAVGLCGVVAAKRLGAERIILLGGHPDRIALAKEFGATDIVSDRGEAAVERVRELTGGYGAHSVLECVGTEEAMRTAILIARPGGAVGRVGVPHYEAIPASDPAFYGNLTIGGGPAPARAYFAELLPDVLEGRIQPGRVFDLTLPLDRAAEGYRAMDERRAIKVLVKP</sequence>
<dbReference type="SUPFAM" id="SSF50129">
    <property type="entry name" value="GroES-like"/>
    <property type="match status" value="1"/>
</dbReference>
<evidence type="ECO:0000256" key="3">
    <source>
        <dbReference type="ARBA" id="ARBA00022833"/>
    </source>
</evidence>
<dbReference type="Gene3D" id="3.90.180.10">
    <property type="entry name" value="Medium-chain alcohol dehydrogenases, catalytic domain"/>
    <property type="match status" value="1"/>
</dbReference>
<dbReference type="CDD" id="cd08287">
    <property type="entry name" value="FDH_like_ADH3"/>
    <property type="match status" value="1"/>
</dbReference>
<evidence type="ECO:0000256" key="4">
    <source>
        <dbReference type="ARBA" id="ARBA00023002"/>
    </source>
</evidence>
<evidence type="ECO:0000256" key="2">
    <source>
        <dbReference type="ARBA" id="ARBA00022723"/>
    </source>
</evidence>
<evidence type="ECO:0000313" key="8">
    <source>
        <dbReference type="Proteomes" id="UP000065807"/>
    </source>
</evidence>
<evidence type="ECO:0000256" key="1">
    <source>
        <dbReference type="ARBA" id="ARBA00001947"/>
    </source>
</evidence>
<dbReference type="EMBL" id="AP014924">
    <property type="protein sequence ID" value="BAS26311.1"/>
    <property type="molecule type" value="Genomic_DNA"/>
</dbReference>
<dbReference type="InterPro" id="IPR011032">
    <property type="entry name" value="GroES-like_sf"/>
</dbReference>
<dbReference type="InterPro" id="IPR013154">
    <property type="entry name" value="ADH-like_N"/>
</dbReference>
<reference evidence="8" key="1">
    <citation type="submission" date="2015-07" db="EMBL/GenBank/DDBJ databases">
        <title>Complete genome sequence and phylogenetic analysis of Limnochorda pilosa.</title>
        <authorList>
            <person name="Watanabe M."/>
            <person name="Kojima H."/>
            <person name="Fukui M."/>
        </authorList>
    </citation>
    <scope>NUCLEOTIDE SEQUENCE [LARGE SCALE GENOMIC DNA]</scope>
    <source>
        <strain evidence="8">HC45</strain>
    </source>
</reference>
<comment type="similarity">
    <text evidence="5">Belongs to the zinc-containing alcohol dehydrogenase family.</text>
</comment>
<evidence type="ECO:0000259" key="6">
    <source>
        <dbReference type="SMART" id="SM00829"/>
    </source>
</evidence>
<protein>
    <submittedName>
        <fullName evidence="7">IMP dehydrogenase</fullName>
    </submittedName>
</protein>
<dbReference type="InterPro" id="IPR020843">
    <property type="entry name" value="ER"/>
</dbReference>
<dbReference type="Gene3D" id="3.40.50.720">
    <property type="entry name" value="NAD(P)-binding Rossmann-like Domain"/>
    <property type="match status" value="1"/>
</dbReference>
<dbReference type="InterPro" id="IPR036291">
    <property type="entry name" value="NAD(P)-bd_dom_sf"/>
</dbReference>
<name>A0A0K2SGS1_LIMPI</name>
<accession>A0A0K2SGS1</accession>
<dbReference type="OrthoDB" id="9806940at2"/>
<keyword evidence="8" id="KW-1185">Reference proteome</keyword>
<dbReference type="KEGG" id="lpil:LIP_0454"/>
<gene>
    <name evidence="7" type="ORF">LIP_0454</name>
</gene>
<dbReference type="PANTHER" id="PTHR42813">
    <property type="entry name" value="ZINC-TYPE ALCOHOL DEHYDROGENASE-LIKE"/>
    <property type="match status" value="1"/>
</dbReference>